<evidence type="ECO:0000313" key="2">
    <source>
        <dbReference type="EMBL" id="QGZ33360.1"/>
    </source>
</evidence>
<dbReference type="EMBL" id="CP046908">
    <property type="protein sequence ID" value="QGZ33360.1"/>
    <property type="molecule type" value="Genomic_DNA"/>
</dbReference>
<proteinExistence type="predicted"/>
<feature type="transmembrane region" description="Helical" evidence="1">
    <location>
        <begin position="49"/>
        <end position="70"/>
    </location>
</feature>
<accession>A0A857C2X8</accession>
<evidence type="ECO:0000256" key="1">
    <source>
        <dbReference type="SAM" id="Phobius"/>
    </source>
</evidence>
<sequence>MSLVSSLAIYFVIWWIILFAILPIGVVTQEEGGEVIPGTESSAPQRPHLLKKALITTVVAAVIFAGVYWLKVYSGLTLDDLPFKPPSSR</sequence>
<evidence type="ECO:0000313" key="3">
    <source>
        <dbReference type="Proteomes" id="UP000435648"/>
    </source>
</evidence>
<dbReference type="AlphaFoldDB" id="A0A857C2X8"/>
<dbReference type="OrthoDB" id="9804637at2"/>
<dbReference type="Pfam" id="PF07330">
    <property type="entry name" value="DUF1467"/>
    <property type="match status" value="1"/>
</dbReference>
<organism evidence="2 3">
    <name type="scientific">Stappia indica</name>
    <dbReference type="NCBI Taxonomy" id="538381"/>
    <lineage>
        <taxon>Bacteria</taxon>
        <taxon>Pseudomonadati</taxon>
        <taxon>Pseudomonadota</taxon>
        <taxon>Alphaproteobacteria</taxon>
        <taxon>Hyphomicrobiales</taxon>
        <taxon>Stappiaceae</taxon>
        <taxon>Stappia</taxon>
    </lineage>
</organism>
<name>A0A857C2X8_9HYPH</name>
<keyword evidence="1" id="KW-0472">Membrane</keyword>
<keyword evidence="1" id="KW-1133">Transmembrane helix</keyword>
<dbReference type="KEGG" id="siw:GH266_01885"/>
<gene>
    <name evidence="2" type="ORF">GH266_01885</name>
</gene>
<keyword evidence="1" id="KW-0812">Transmembrane</keyword>
<reference evidence="2 3" key="1">
    <citation type="submission" date="2019-12" db="EMBL/GenBank/DDBJ databases">
        <title>The genome of Stappia indica PHM037.</title>
        <authorList>
            <person name="Kacar D."/>
            <person name="Galan B."/>
            <person name="Canedo L."/>
            <person name="Rodriguez P."/>
            <person name="de la Calle F."/>
            <person name="Garcia J.L."/>
        </authorList>
    </citation>
    <scope>NUCLEOTIDE SEQUENCE [LARGE SCALE GENOMIC DNA]</scope>
    <source>
        <strain evidence="2 3">PHM037</strain>
    </source>
</reference>
<dbReference type="RefSeq" id="WP_158192381.1">
    <property type="nucleotide sequence ID" value="NZ_CP046908.1"/>
</dbReference>
<feature type="transmembrane region" description="Helical" evidence="1">
    <location>
        <begin position="6"/>
        <end position="28"/>
    </location>
</feature>
<dbReference type="Proteomes" id="UP000435648">
    <property type="component" value="Chromosome"/>
</dbReference>
<dbReference type="InterPro" id="IPR009935">
    <property type="entry name" value="DUF1467"/>
</dbReference>
<protein>
    <submittedName>
        <fullName evidence="2">DUF1467 family protein</fullName>
    </submittedName>
</protein>